<dbReference type="AlphaFoldDB" id="A0A3G2R7K7"/>
<dbReference type="Proteomes" id="UP000280960">
    <property type="component" value="Chromosome"/>
</dbReference>
<organism evidence="2 3">
    <name type="scientific">Biomaibacter acetigenes</name>
    <dbReference type="NCBI Taxonomy" id="2316383"/>
    <lineage>
        <taxon>Bacteria</taxon>
        <taxon>Bacillati</taxon>
        <taxon>Bacillota</taxon>
        <taxon>Clostridia</taxon>
        <taxon>Thermosediminibacterales</taxon>
        <taxon>Tepidanaerobacteraceae</taxon>
        <taxon>Biomaibacter</taxon>
    </lineage>
</organism>
<evidence type="ECO:0000313" key="2">
    <source>
        <dbReference type="EMBL" id="AYO31430.1"/>
    </source>
</evidence>
<evidence type="ECO:0000259" key="1">
    <source>
        <dbReference type="Pfam" id="PF14261"/>
    </source>
</evidence>
<dbReference type="KEGG" id="bacg:D2962_13225"/>
<name>A0A3G2R7K7_9FIRM</name>
<dbReference type="EMBL" id="CP033169">
    <property type="protein sequence ID" value="AYO31430.1"/>
    <property type="molecule type" value="Genomic_DNA"/>
</dbReference>
<keyword evidence="3" id="KW-1185">Reference proteome</keyword>
<dbReference type="Pfam" id="PF14261">
    <property type="entry name" value="DUF4351"/>
    <property type="match status" value="1"/>
</dbReference>
<dbReference type="InterPro" id="IPR025587">
    <property type="entry name" value="DUF4351"/>
</dbReference>
<accession>A0A3G2R7K7</accession>
<protein>
    <submittedName>
        <fullName evidence="2">DUF4351 domain-containing protein</fullName>
    </submittedName>
</protein>
<dbReference type="PANTHER" id="PTHR35586:SF1">
    <property type="entry name" value="SLL1691 PROTEIN"/>
    <property type="match status" value="1"/>
</dbReference>
<proteinExistence type="predicted"/>
<reference evidence="2 3" key="1">
    <citation type="submission" date="2018-10" db="EMBL/GenBank/DDBJ databases">
        <authorList>
            <person name="Zhang X."/>
        </authorList>
    </citation>
    <scope>NUCLEOTIDE SEQUENCE [LARGE SCALE GENOMIC DNA]</scope>
    <source>
        <strain evidence="2 3">SK-G1</strain>
    </source>
</reference>
<dbReference type="PANTHER" id="PTHR35586">
    <property type="entry name" value="SLL1691 PROTEIN"/>
    <property type="match status" value="1"/>
</dbReference>
<gene>
    <name evidence="2" type="ORF">D2962_13225</name>
</gene>
<evidence type="ECO:0000313" key="3">
    <source>
        <dbReference type="Proteomes" id="UP000280960"/>
    </source>
</evidence>
<feature type="domain" description="DUF4351" evidence="1">
    <location>
        <begin position="126"/>
        <end position="185"/>
    </location>
</feature>
<sequence>MDSCTDNSSERNKKCRRKLRSILLSDNEYFQEALKKYFQTITGEKSSSEAKRLLEAAFRKNIIKAVEVYKMYEDMINEEVQEYVIKTLKQTKLKIYTEQELKKVEERGIERGIEKGIEKGIEEGMEKGKEEKAKELAMKLLKKKLSNIPDDIIETIKKTRDIRKVEKMVEDIFSINDVEDVRKYLN</sequence>